<accession>A0AAU9MZG3</accession>
<keyword evidence="1" id="KW-1133">Transmembrane helix</keyword>
<proteinExistence type="predicted"/>
<dbReference type="Proteomes" id="UP001157418">
    <property type="component" value="Unassembled WGS sequence"/>
</dbReference>
<feature type="transmembrane region" description="Helical" evidence="1">
    <location>
        <begin position="12"/>
        <end position="34"/>
    </location>
</feature>
<keyword evidence="3" id="KW-1185">Reference proteome</keyword>
<name>A0AAU9MZG3_9ASTR</name>
<gene>
    <name evidence="2" type="ORF">LVIROSA_LOCUS17919</name>
</gene>
<keyword evidence="1" id="KW-0812">Transmembrane</keyword>
<dbReference type="EMBL" id="CAKMRJ010003334">
    <property type="protein sequence ID" value="CAH1431192.1"/>
    <property type="molecule type" value="Genomic_DNA"/>
</dbReference>
<evidence type="ECO:0000313" key="2">
    <source>
        <dbReference type="EMBL" id="CAH1431192.1"/>
    </source>
</evidence>
<evidence type="ECO:0000313" key="3">
    <source>
        <dbReference type="Proteomes" id="UP001157418"/>
    </source>
</evidence>
<evidence type="ECO:0000256" key="1">
    <source>
        <dbReference type="SAM" id="Phobius"/>
    </source>
</evidence>
<sequence>MVDYLFEKSKKMFALFGQTTFELVFSSNISRLSYLILCKKYLMNIQNLLGNPVHLRPSCFIAVRISILSYHFSVLNKCRHR</sequence>
<organism evidence="2 3">
    <name type="scientific">Lactuca virosa</name>
    <dbReference type="NCBI Taxonomy" id="75947"/>
    <lineage>
        <taxon>Eukaryota</taxon>
        <taxon>Viridiplantae</taxon>
        <taxon>Streptophyta</taxon>
        <taxon>Embryophyta</taxon>
        <taxon>Tracheophyta</taxon>
        <taxon>Spermatophyta</taxon>
        <taxon>Magnoliopsida</taxon>
        <taxon>eudicotyledons</taxon>
        <taxon>Gunneridae</taxon>
        <taxon>Pentapetalae</taxon>
        <taxon>asterids</taxon>
        <taxon>campanulids</taxon>
        <taxon>Asterales</taxon>
        <taxon>Asteraceae</taxon>
        <taxon>Cichorioideae</taxon>
        <taxon>Cichorieae</taxon>
        <taxon>Lactucinae</taxon>
        <taxon>Lactuca</taxon>
    </lineage>
</organism>
<comment type="caution">
    <text evidence="2">The sequence shown here is derived from an EMBL/GenBank/DDBJ whole genome shotgun (WGS) entry which is preliminary data.</text>
</comment>
<protein>
    <submittedName>
        <fullName evidence="2">Uncharacterized protein</fullName>
    </submittedName>
</protein>
<reference evidence="2 3" key="1">
    <citation type="submission" date="2022-01" db="EMBL/GenBank/DDBJ databases">
        <authorList>
            <person name="Xiong W."/>
            <person name="Schranz E."/>
        </authorList>
    </citation>
    <scope>NUCLEOTIDE SEQUENCE [LARGE SCALE GENOMIC DNA]</scope>
</reference>
<dbReference type="AlphaFoldDB" id="A0AAU9MZG3"/>
<keyword evidence="1" id="KW-0472">Membrane</keyword>